<protein>
    <submittedName>
        <fullName evidence="4">Strawberry notch</fullName>
    </submittedName>
</protein>
<evidence type="ECO:0000259" key="3">
    <source>
        <dbReference type="Pfam" id="PF23548"/>
    </source>
</evidence>
<feature type="compositionally biased region" description="Pro residues" evidence="1">
    <location>
        <begin position="1"/>
        <end position="25"/>
    </location>
</feature>
<dbReference type="InterPro" id="IPR057025">
    <property type="entry name" value="Znr_FGT1_2"/>
</dbReference>
<dbReference type="OrthoDB" id="421838at2759"/>
<keyword evidence="5" id="KW-1185">Reference proteome</keyword>
<dbReference type="AlphaFoldDB" id="A0A8S0RFJ6"/>
<feature type="domain" description="FORGETTER1 second zinc ribbon" evidence="3">
    <location>
        <begin position="96"/>
        <end position="128"/>
    </location>
</feature>
<feature type="domain" description="FORGETTER1 first zinc ribbon" evidence="2">
    <location>
        <begin position="37"/>
        <end position="71"/>
    </location>
</feature>
<dbReference type="Pfam" id="PF23548">
    <property type="entry name" value="Zn_ribbon_FGT1_2"/>
    <property type="match status" value="1"/>
</dbReference>
<name>A0A8S0RFJ6_OLEEU</name>
<evidence type="ECO:0000256" key="1">
    <source>
        <dbReference type="SAM" id="MobiDB-lite"/>
    </source>
</evidence>
<proteinExistence type="predicted"/>
<accession>A0A8S0RFJ6</accession>
<evidence type="ECO:0000313" key="5">
    <source>
        <dbReference type="Proteomes" id="UP000594638"/>
    </source>
</evidence>
<evidence type="ECO:0000313" key="4">
    <source>
        <dbReference type="EMBL" id="CAA2977219.1"/>
    </source>
</evidence>
<gene>
    <name evidence="4" type="ORF">OLEA9_A072406</name>
</gene>
<dbReference type="Gramene" id="OE9A072406T1">
    <property type="protein sequence ID" value="OE9A072406C1"/>
    <property type="gene ID" value="OE9A072406"/>
</dbReference>
<evidence type="ECO:0000259" key="2">
    <source>
        <dbReference type="Pfam" id="PF23547"/>
    </source>
</evidence>
<sequence>MGQPSAPPPPIIHPPSTPILAPPPQRSQSTGGNGGGCQVRCAGCKMVLTVRPGLTEFACPSCKLPQMLPPELMQPNQVQVHQLRNVPAYGIDPTKIQLPCAHCKALLNVPHGLSRFSCPQCGIELAVDLSKFQQFSSDLRLPPPPEEVNEVSSFDFSYFFAFNF</sequence>
<reference evidence="4 5" key="1">
    <citation type="submission" date="2019-12" db="EMBL/GenBank/DDBJ databases">
        <authorList>
            <person name="Alioto T."/>
            <person name="Alioto T."/>
            <person name="Gomez Garrido J."/>
        </authorList>
    </citation>
    <scope>NUCLEOTIDE SEQUENCE [LARGE SCALE GENOMIC DNA]</scope>
</reference>
<dbReference type="Pfam" id="PF23547">
    <property type="entry name" value="Zn_ribbon_FGT1_1"/>
    <property type="match status" value="1"/>
</dbReference>
<dbReference type="EMBL" id="CACTIH010003021">
    <property type="protein sequence ID" value="CAA2977219.1"/>
    <property type="molecule type" value="Genomic_DNA"/>
</dbReference>
<feature type="region of interest" description="Disordered" evidence="1">
    <location>
        <begin position="1"/>
        <end position="32"/>
    </location>
</feature>
<dbReference type="Proteomes" id="UP000594638">
    <property type="component" value="Unassembled WGS sequence"/>
</dbReference>
<organism evidence="4 5">
    <name type="scientific">Olea europaea subsp. europaea</name>
    <dbReference type="NCBI Taxonomy" id="158383"/>
    <lineage>
        <taxon>Eukaryota</taxon>
        <taxon>Viridiplantae</taxon>
        <taxon>Streptophyta</taxon>
        <taxon>Embryophyta</taxon>
        <taxon>Tracheophyta</taxon>
        <taxon>Spermatophyta</taxon>
        <taxon>Magnoliopsida</taxon>
        <taxon>eudicotyledons</taxon>
        <taxon>Gunneridae</taxon>
        <taxon>Pentapetalae</taxon>
        <taxon>asterids</taxon>
        <taxon>lamiids</taxon>
        <taxon>Lamiales</taxon>
        <taxon>Oleaceae</taxon>
        <taxon>Oleeae</taxon>
        <taxon>Olea</taxon>
    </lineage>
</organism>
<comment type="caution">
    <text evidence="4">The sequence shown here is derived from an EMBL/GenBank/DDBJ whole genome shotgun (WGS) entry which is preliminary data.</text>
</comment>
<dbReference type="InterPro" id="IPR057024">
    <property type="entry name" value="Znr_FGT1_1"/>
</dbReference>